<dbReference type="AlphaFoldDB" id="A0A9P6FMR1"/>
<feature type="non-terminal residue" evidence="2">
    <location>
        <position position="267"/>
    </location>
</feature>
<dbReference type="Proteomes" id="UP000780801">
    <property type="component" value="Unassembled WGS sequence"/>
</dbReference>
<gene>
    <name evidence="2" type="ORF">BGW38_006295</name>
</gene>
<sequence length="267" mass="29128">LTATSSYFDPHHQASSPSSPSTLFSASIPSSSAQGEPMEQWNQFGSSPLDPAEPPSQSYGGHPSHTRRHQLLRHHSDYGYGTHEDENSNDGYLSSSSTSSSSSGGSISSYSSDDDDDDDDDMMGGGGGGDSYAGDLDQDSQENDLSSSSHHYTVHYGSEDEASHGSYFRQQSRRGHHTHADYYGSKQGMSEHAGFLPPAPTAALAPNSDRDALEQEAKQRRIERDSAKRRQSLGSNNSTPPPRRKKRKRAKDLRKQVLLKNAQQLLD</sequence>
<feature type="compositionally biased region" description="Basic residues" evidence="1">
    <location>
        <begin position="64"/>
        <end position="73"/>
    </location>
</feature>
<reference evidence="2" key="1">
    <citation type="journal article" date="2020" name="Fungal Divers.">
        <title>Resolving the Mortierellaceae phylogeny through synthesis of multi-gene phylogenetics and phylogenomics.</title>
        <authorList>
            <person name="Vandepol N."/>
            <person name="Liber J."/>
            <person name="Desiro A."/>
            <person name="Na H."/>
            <person name="Kennedy M."/>
            <person name="Barry K."/>
            <person name="Grigoriev I.V."/>
            <person name="Miller A.N."/>
            <person name="O'Donnell K."/>
            <person name="Stajich J.E."/>
            <person name="Bonito G."/>
        </authorList>
    </citation>
    <scope>NUCLEOTIDE SEQUENCE</scope>
    <source>
        <strain evidence="2">KOD1015</strain>
    </source>
</reference>
<feature type="compositionally biased region" description="Low complexity" evidence="1">
    <location>
        <begin position="14"/>
        <end position="33"/>
    </location>
</feature>
<name>A0A9P6FMR1_9FUNG</name>
<dbReference type="EMBL" id="JAABOA010004005">
    <property type="protein sequence ID" value="KAF9578104.1"/>
    <property type="molecule type" value="Genomic_DNA"/>
</dbReference>
<feature type="compositionally biased region" description="Basic and acidic residues" evidence="1">
    <location>
        <begin position="208"/>
        <end position="228"/>
    </location>
</feature>
<keyword evidence="3" id="KW-1185">Reference proteome</keyword>
<organism evidence="2 3">
    <name type="scientific">Lunasporangiospora selenospora</name>
    <dbReference type="NCBI Taxonomy" id="979761"/>
    <lineage>
        <taxon>Eukaryota</taxon>
        <taxon>Fungi</taxon>
        <taxon>Fungi incertae sedis</taxon>
        <taxon>Mucoromycota</taxon>
        <taxon>Mortierellomycotina</taxon>
        <taxon>Mortierellomycetes</taxon>
        <taxon>Mortierellales</taxon>
        <taxon>Mortierellaceae</taxon>
        <taxon>Lunasporangiospora</taxon>
    </lineage>
</organism>
<protein>
    <submittedName>
        <fullName evidence="2">Uncharacterized protein</fullName>
    </submittedName>
</protein>
<feature type="compositionally biased region" description="Acidic residues" evidence="1">
    <location>
        <begin position="112"/>
        <end position="122"/>
    </location>
</feature>
<proteinExistence type="predicted"/>
<feature type="compositionally biased region" description="Low complexity" evidence="1">
    <location>
        <begin position="90"/>
        <end position="111"/>
    </location>
</feature>
<evidence type="ECO:0000313" key="2">
    <source>
        <dbReference type="EMBL" id="KAF9578104.1"/>
    </source>
</evidence>
<dbReference type="OrthoDB" id="2446237at2759"/>
<feature type="compositionally biased region" description="Basic and acidic residues" evidence="1">
    <location>
        <begin position="74"/>
        <end position="86"/>
    </location>
</feature>
<evidence type="ECO:0000313" key="3">
    <source>
        <dbReference type="Proteomes" id="UP000780801"/>
    </source>
</evidence>
<accession>A0A9P6FMR1</accession>
<evidence type="ECO:0000256" key="1">
    <source>
        <dbReference type="SAM" id="MobiDB-lite"/>
    </source>
</evidence>
<feature type="region of interest" description="Disordered" evidence="1">
    <location>
        <begin position="1"/>
        <end position="267"/>
    </location>
</feature>
<feature type="compositionally biased region" description="Basic residues" evidence="1">
    <location>
        <begin position="242"/>
        <end position="252"/>
    </location>
</feature>
<comment type="caution">
    <text evidence="2">The sequence shown here is derived from an EMBL/GenBank/DDBJ whole genome shotgun (WGS) entry which is preliminary data.</text>
</comment>